<dbReference type="Pfam" id="PF24937">
    <property type="entry name" value="DUF7754"/>
    <property type="match status" value="1"/>
</dbReference>
<dbReference type="Proteomes" id="UP001331761">
    <property type="component" value="Unassembled WGS sequence"/>
</dbReference>
<evidence type="ECO:0000313" key="2">
    <source>
        <dbReference type="EMBL" id="KAK5964314.1"/>
    </source>
</evidence>
<accession>A0AAN8EUE5</accession>
<organism evidence="2 3">
    <name type="scientific">Trichostrongylus colubriformis</name>
    <name type="common">Black scour worm</name>
    <dbReference type="NCBI Taxonomy" id="6319"/>
    <lineage>
        <taxon>Eukaryota</taxon>
        <taxon>Metazoa</taxon>
        <taxon>Ecdysozoa</taxon>
        <taxon>Nematoda</taxon>
        <taxon>Chromadorea</taxon>
        <taxon>Rhabditida</taxon>
        <taxon>Rhabditina</taxon>
        <taxon>Rhabditomorpha</taxon>
        <taxon>Strongyloidea</taxon>
        <taxon>Trichostrongylidae</taxon>
        <taxon>Trichostrongylus</taxon>
    </lineage>
</organism>
<proteinExistence type="predicted"/>
<dbReference type="InterPro" id="IPR056656">
    <property type="entry name" value="DUF7754"/>
</dbReference>
<evidence type="ECO:0000313" key="3">
    <source>
        <dbReference type="Proteomes" id="UP001331761"/>
    </source>
</evidence>
<reference evidence="2 3" key="1">
    <citation type="submission" date="2019-10" db="EMBL/GenBank/DDBJ databases">
        <title>Assembly and Annotation for the nematode Trichostrongylus colubriformis.</title>
        <authorList>
            <person name="Martin J."/>
        </authorList>
    </citation>
    <scope>NUCLEOTIDE SEQUENCE [LARGE SCALE GENOMIC DNA]</scope>
    <source>
        <strain evidence="2">G859</strain>
        <tissue evidence="2">Whole worm</tissue>
    </source>
</reference>
<evidence type="ECO:0000259" key="1">
    <source>
        <dbReference type="Pfam" id="PF24937"/>
    </source>
</evidence>
<gene>
    <name evidence="2" type="ORF">GCK32_012040</name>
</gene>
<comment type="caution">
    <text evidence="2">The sequence shown here is derived from an EMBL/GenBank/DDBJ whole genome shotgun (WGS) entry which is preliminary data.</text>
</comment>
<protein>
    <recommendedName>
        <fullName evidence="1">DUF7754 domain-containing protein</fullName>
    </recommendedName>
</protein>
<dbReference type="EMBL" id="WIXE01025964">
    <property type="protein sequence ID" value="KAK5964314.1"/>
    <property type="molecule type" value="Genomic_DNA"/>
</dbReference>
<sequence>MRDYAKAAVSYQAAPLVYELSKHLVNYNTRSMSLEQKLRAALDLELGPAVEELVYRAAQDGVWSHLIKLGFEPENFFGMEVYRKLVCPAVLAGRQNDYGKQYIEKPYTLPDFFSDKAIQDTSNAVFLFRRTPFFVNRGLLEAHGTSKFAVNSEGLLQALFTREMEKECSRGDLLPGEVVVSLLNSMYPLGPASSAATISTSCHCVLP</sequence>
<keyword evidence="3" id="KW-1185">Reference proteome</keyword>
<feature type="domain" description="DUF7754" evidence="1">
    <location>
        <begin position="30"/>
        <end position="92"/>
    </location>
</feature>
<name>A0AAN8EUE5_TRICO</name>
<dbReference type="AlphaFoldDB" id="A0AAN8EUE5"/>